<dbReference type="InterPro" id="IPR055647">
    <property type="entry name" value="DUF7223"/>
</dbReference>
<organism evidence="5 6">
    <name type="scientific">Emericellopsis cladophorae</name>
    <dbReference type="NCBI Taxonomy" id="2686198"/>
    <lineage>
        <taxon>Eukaryota</taxon>
        <taxon>Fungi</taxon>
        <taxon>Dikarya</taxon>
        <taxon>Ascomycota</taxon>
        <taxon>Pezizomycotina</taxon>
        <taxon>Sordariomycetes</taxon>
        <taxon>Hypocreomycetidae</taxon>
        <taxon>Hypocreales</taxon>
        <taxon>Bionectriaceae</taxon>
        <taxon>Emericellopsis</taxon>
    </lineage>
</organism>
<dbReference type="OrthoDB" id="160645at2759"/>
<feature type="signal peptide" evidence="2">
    <location>
        <begin position="1"/>
        <end position="17"/>
    </location>
</feature>
<evidence type="ECO:0000259" key="4">
    <source>
        <dbReference type="Pfam" id="PF23865"/>
    </source>
</evidence>
<dbReference type="GeneID" id="75826648"/>
<feature type="domain" description="DUF7223" evidence="4">
    <location>
        <begin position="512"/>
        <end position="656"/>
    </location>
</feature>
<comment type="caution">
    <text evidence="5">The sequence shown here is derived from an EMBL/GenBank/DDBJ whole genome shotgun (WGS) entry which is preliminary data.</text>
</comment>
<keyword evidence="2" id="KW-0732">Signal</keyword>
<protein>
    <submittedName>
        <fullName evidence="5">Uncharacterized protein</fullName>
    </submittedName>
</protein>
<dbReference type="InterPro" id="IPR054293">
    <property type="entry name" value="DUF7029"/>
</dbReference>
<evidence type="ECO:0000259" key="3">
    <source>
        <dbReference type="Pfam" id="PF22974"/>
    </source>
</evidence>
<evidence type="ECO:0000313" key="6">
    <source>
        <dbReference type="Proteomes" id="UP001055219"/>
    </source>
</evidence>
<dbReference type="Proteomes" id="UP001055219">
    <property type="component" value="Unassembled WGS sequence"/>
</dbReference>
<sequence length="985" mass="106460">MRATHAVLSGLVLPALAEVHGAVHSKSTTCDPPEVSVVEEWVTEWVTVASTVTVCATTTGTLAYTTSGSDNGGYKGGDDGSGHGSGNGGNKDGDDGSGHSNGNGSGNGSGSGNEGDCDKGCVDGDGNPISTATKKTITATSTTSATATATETNSGGGSGTDLALKRDWDLDWTDMSQLELKKSCRMLYTKEEVPSGTKPADGEPYAWFNANDTEYANLQTVNSKYFEKVWCDIDAGWIKMQFSDWDAYNHAWDNWHDVARPKWGDYAIITPAKSCRNYGDKDQRNFVLATDEERDDDSQTITCQIKDITIADTVGDENPVDIEFENFNQPGVSAQANDSPGSDGFDDLGGEILSDPSGDSDFDWFLDNKIGKMDVETLNKSVIAQFGFTLDDIYGENDLPDLATANLVKRRFGRRLRRAFKKVKKAVKTAVKKTKEAFKVVGTAIKETVQKIGDAIADFTTIDRTISRDIDFDTTRLGNVVETPFDGKTGYELFSGEFGEEVRNGTELSGALDIYCVDCGVEGDFTLRGKVVFVFSRLKFEEGFVEVSGSLGAGLGLGIVAELNLNKEFKKQITSLPLTPFSIPNIFVLGPKFDLSAGVNFELDAQGQLLAGVRADWPSINARIDVVNSGSSFANGFTPEITPIFEVEGSISLTTTFFLEGALGIGIDIANGLFDKSVELIEKPGIFVSAGVGASFSLENGLEGVGDSGCLGVEIATGFTNEVSVNVFDIDTLSTVIDTRSFDIARECFEVFGKKRDIDSSFPLLEARQDDDGGLGDTTFDGGIMSKITTRDEEQTLRLRYSPNGNIYAVPDSKVPQEDKDKEWSGWFATDESGIFIFGDSHARFLHGYHDTLLEMGVSRLRLHEPNAMPKTSQLIVLATVQDDEGPVDTPGVGAEVPYLVSSDLGGDIYYPIMCTYASGDVYPKMFLANDTEVGVERLMSNDADILDLVTGAEVEECQYAPLTNWKNVDVDDLEEDLEEDLDDE</sequence>
<keyword evidence="6" id="KW-1185">Reference proteome</keyword>
<feature type="chain" id="PRO_5040173304" evidence="2">
    <location>
        <begin position="18"/>
        <end position="985"/>
    </location>
</feature>
<accession>A0A9Q0BCM2</accession>
<dbReference type="RefSeq" id="XP_051361343.1">
    <property type="nucleotide sequence ID" value="XM_051507380.1"/>
</dbReference>
<dbReference type="AlphaFoldDB" id="A0A9Q0BCM2"/>
<dbReference type="EMBL" id="JAGIXG020000031">
    <property type="protein sequence ID" value="KAI6780487.1"/>
    <property type="molecule type" value="Genomic_DNA"/>
</dbReference>
<evidence type="ECO:0000313" key="5">
    <source>
        <dbReference type="EMBL" id="KAI6780487.1"/>
    </source>
</evidence>
<feature type="compositionally biased region" description="Gly residues" evidence="1">
    <location>
        <begin position="99"/>
        <end position="113"/>
    </location>
</feature>
<dbReference type="Pfam" id="PF23865">
    <property type="entry name" value="DUF7223"/>
    <property type="match status" value="1"/>
</dbReference>
<name>A0A9Q0BCM2_9HYPO</name>
<feature type="domain" description="DUF7029" evidence="3">
    <location>
        <begin position="225"/>
        <end position="314"/>
    </location>
</feature>
<reference evidence="5" key="1">
    <citation type="journal article" date="2021" name="J Fungi (Basel)">
        <title>Genomic and Metabolomic Analyses of the Marine Fungus Emericellopsis cladophorae: Insights into Saltwater Adaptability Mechanisms and Its Biosynthetic Potential.</title>
        <authorList>
            <person name="Goncalves M.F.M."/>
            <person name="Hilario S."/>
            <person name="Van de Peer Y."/>
            <person name="Esteves A.C."/>
            <person name="Alves A."/>
        </authorList>
    </citation>
    <scope>NUCLEOTIDE SEQUENCE</scope>
    <source>
        <strain evidence="5">MUM 19.33</strain>
    </source>
</reference>
<gene>
    <name evidence="5" type="ORF">J7T54_000126</name>
</gene>
<feature type="region of interest" description="Disordered" evidence="1">
    <location>
        <begin position="131"/>
        <end position="161"/>
    </location>
</feature>
<dbReference type="Pfam" id="PF22974">
    <property type="entry name" value="DUF7029"/>
    <property type="match status" value="1"/>
</dbReference>
<evidence type="ECO:0000256" key="1">
    <source>
        <dbReference type="SAM" id="MobiDB-lite"/>
    </source>
</evidence>
<reference evidence="5" key="2">
    <citation type="submission" date="2022-07" db="EMBL/GenBank/DDBJ databases">
        <authorList>
            <person name="Goncalves M.F.M."/>
            <person name="Hilario S."/>
            <person name="Van De Peer Y."/>
            <person name="Esteves A.C."/>
            <person name="Alves A."/>
        </authorList>
    </citation>
    <scope>NUCLEOTIDE SEQUENCE</scope>
    <source>
        <strain evidence="5">MUM 19.33</strain>
    </source>
</reference>
<feature type="region of interest" description="Disordered" evidence="1">
    <location>
        <begin position="66"/>
        <end position="114"/>
    </location>
</feature>
<feature type="compositionally biased region" description="Low complexity" evidence="1">
    <location>
        <begin position="131"/>
        <end position="153"/>
    </location>
</feature>
<proteinExistence type="predicted"/>
<evidence type="ECO:0000256" key="2">
    <source>
        <dbReference type="SAM" id="SignalP"/>
    </source>
</evidence>